<evidence type="ECO:0000313" key="1">
    <source>
        <dbReference type="EMBL" id="MDR9763432.1"/>
    </source>
</evidence>
<proteinExistence type="predicted"/>
<organism evidence="1 2">
    <name type="scientific">Rhizobium redzepovicii</name>
    <dbReference type="NCBI Taxonomy" id="2867518"/>
    <lineage>
        <taxon>Bacteria</taxon>
        <taxon>Pseudomonadati</taxon>
        <taxon>Pseudomonadota</taxon>
        <taxon>Alphaproteobacteria</taxon>
        <taxon>Hyphomicrobiales</taxon>
        <taxon>Rhizobiaceae</taxon>
        <taxon>Rhizobium/Agrobacterium group</taxon>
        <taxon>Rhizobium</taxon>
    </lineage>
</organism>
<dbReference type="AlphaFoldDB" id="A0AAW8P8S9"/>
<sequence>MHAAIAWAWLSDPTLSPGDVATLLMHAALSKQMGPLVRLLPSLLDAAPGVWQEIGDTAGIFSMFGVDDGYDTPFSTAIDRAVFRILQLRIAAAGRTSEAPGIIRRALKEANERADGDVAADFFDFQFLWQVMQLGVVTGDIKAAVDIGVRLRRAAERVKAGIASLDADPVIPDIFSELASVFAMTLLPSLSGMADFRALLDIVEELGLDDRRFILGGSSGEHDAPAMILDTVWVGEDQRSDRDWKALAVELERAFALALQSDLPVFADSAAARLVRTLDQDLNDAAAALTAADKALEELGRQPRLLAAKAKVLCRRGETAASLAIYNEILPTSLMSASYRAEILRDGAAAAAQDKDWPLAAVRFGDAYALLGDEDPVSRRAGYRADHGLALYLAGKTAAALTAFTDATAMIMKDGREVVSEPFRSVRQYIYAGMWWVMGDITRENDSKRAEIEATVGQASATETIIWATGQTANLLYFARQLLDLHLAAPDGDRSVIASLVPLIQQSRNVIIVGTNWGTSMRIAIESDDPSRAVRDVVRETNYFAALQRMRDRGDDPDVELESDPDPSDLSDAAAFLIVARIVAVIVGLMAKDRLATLPLGAWRADLPEAPGYDRLQTFLESVEDRLVGSRDPIAELFADLPSWEARVLVGLGAVARQRNAGELLAAHAVVASGLHRAPPLKAIVAVPLSRMITKAWVRLCDAPALSVPGISVLAIQEAIASTPVGWKRTHAVLSAALLAIPGGVARQLRDLVDDLSG</sequence>
<comment type="caution">
    <text evidence="1">The sequence shown here is derived from an EMBL/GenBank/DDBJ whole genome shotgun (WGS) entry which is preliminary data.</text>
</comment>
<name>A0AAW8P8S9_9HYPH</name>
<evidence type="ECO:0000313" key="2">
    <source>
        <dbReference type="Proteomes" id="UP001269402"/>
    </source>
</evidence>
<accession>A0AAW8P8S9</accession>
<dbReference type="Proteomes" id="UP001269402">
    <property type="component" value="Unassembled WGS sequence"/>
</dbReference>
<gene>
    <name evidence="1" type="ORF">RJJ37_28025</name>
</gene>
<protein>
    <recommendedName>
        <fullName evidence="3">Tetratricopeptide repeat protein</fullName>
    </recommendedName>
</protein>
<dbReference type="EMBL" id="JAVLSH010000016">
    <property type="protein sequence ID" value="MDR9763432.1"/>
    <property type="molecule type" value="Genomic_DNA"/>
</dbReference>
<dbReference type="RefSeq" id="WP_310806532.1">
    <property type="nucleotide sequence ID" value="NZ_JAVLSG010000013.1"/>
</dbReference>
<reference evidence="2" key="1">
    <citation type="submission" date="2023-07" db="EMBL/GenBank/DDBJ databases">
        <title>Genomic characterization of faba bean (Vicia faba) microsymbionts in Mexican soils.</title>
        <authorList>
            <person name="Rivera Orduna F.N."/>
            <person name="Guevara-Luna J."/>
            <person name="Yan J."/>
            <person name="Arroyo-Herrera I."/>
            <person name="Li Y."/>
            <person name="Vasquez-Murrieta M.S."/>
            <person name="Wang E.T."/>
        </authorList>
    </citation>
    <scope>NUCLEOTIDE SEQUENCE [LARGE SCALE GENOMIC DNA]</scope>
    <source>
        <strain evidence="2">CH6</strain>
    </source>
</reference>
<keyword evidence="2" id="KW-1185">Reference proteome</keyword>
<evidence type="ECO:0008006" key="3">
    <source>
        <dbReference type="Google" id="ProtNLM"/>
    </source>
</evidence>